<evidence type="ECO:0000256" key="1">
    <source>
        <dbReference type="ARBA" id="ARBA00001946"/>
    </source>
</evidence>
<feature type="domain" description="Phosphoribosyltransferase" evidence="10">
    <location>
        <begin position="13"/>
        <end position="226"/>
    </location>
</feature>
<dbReference type="Pfam" id="PF14681">
    <property type="entry name" value="UPRTase"/>
    <property type="match status" value="1"/>
</dbReference>
<dbReference type="GO" id="GO:0005525">
    <property type="term" value="F:GTP binding"/>
    <property type="evidence" value="ECO:0007669"/>
    <property type="project" value="UniProtKB-KW"/>
</dbReference>
<evidence type="ECO:0000256" key="9">
    <source>
        <dbReference type="ARBA" id="ARBA00023134"/>
    </source>
</evidence>
<comment type="caution">
    <text evidence="11">The sequence shown here is derived from an EMBL/GenBank/DDBJ whole genome shotgun (WGS) entry which is preliminary data.</text>
</comment>
<gene>
    <name evidence="11" type="ORF">B0T22DRAFT_503018</name>
</gene>
<dbReference type="AlphaFoldDB" id="A0AAE0XF26"/>
<dbReference type="InterPro" id="IPR050054">
    <property type="entry name" value="UPRTase/APRTase"/>
</dbReference>
<sequence length="229" mass="24253">MAAPRQLPPNVHVSNHPCLLAKLSQLRSKDTSAKDVKTLIHEISLIVGCEALAQAITVVPGPAGQTPLGFEYQTATSQPTTISLVPILRSGLGMVEAAQTLLPTPVPIHHLGLYREPTTLQPVEYYNNLPNHVQNLAEPPSSLAIILDPVIATGGTCVAAIQTLKEWGTQRILVLGVIGAAEGVIHAAEEWPAGVEIWLAGVDAELTDRGMLKPGLGDVGDRLFLTIGK</sequence>
<evidence type="ECO:0000256" key="5">
    <source>
        <dbReference type="ARBA" id="ARBA00022533"/>
    </source>
</evidence>
<dbReference type="PANTHER" id="PTHR32315">
    <property type="entry name" value="ADENINE PHOSPHORIBOSYLTRANSFERASE"/>
    <property type="match status" value="1"/>
</dbReference>
<comment type="similarity">
    <text evidence="3">Belongs to the UPRTase family.</text>
</comment>
<dbReference type="InterPro" id="IPR000836">
    <property type="entry name" value="PRTase_dom"/>
</dbReference>
<keyword evidence="12" id="KW-1185">Reference proteome</keyword>
<dbReference type="GO" id="GO:0004845">
    <property type="term" value="F:uracil phosphoribosyltransferase activity"/>
    <property type="evidence" value="ECO:0007669"/>
    <property type="project" value="UniProtKB-EC"/>
</dbReference>
<evidence type="ECO:0000313" key="11">
    <source>
        <dbReference type="EMBL" id="KAK3692164.1"/>
    </source>
</evidence>
<dbReference type="EC" id="2.4.2.9" evidence="4"/>
<name>A0AAE0XF26_9PEZI</name>
<comment type="cofactor">
    <cofactor evidence="1">
        <name>Mg(2+)</name>
        <dbReference type="ChEBI" id="CHEBI:18420"/>
    </cofactor>
</comment>
<keyword evidence="7" id="KW-0808">Transferase</keyword>
<organism evidence="11 12">
    <name type="scientific">Podospora appendiculata</name>
    <dbReference type="NCBI Taxonomy" id="314037"/>
    <lineage>
        <taxon>Eukaryota</taxon>
        <taxon>Fungi</taxon>
        <taxon>Dikarya</taxon>
        <taxon>Ascomycota</taxon>
        <taxon>Pezizomycotina</taxon>
        <taxon>Sordariomycetes</taxon>
        <taxon>Sordariomycetidae</taxon>
        <taxon>Sordariales</taxon>
        <taxon>Podosporaceae</taxon>
        <taxon>Podospora</taxon>
    </lineage>
</organism>
<dbReference type="Gene3D" id="3.40.50.2020">
    <property type="match status" value="1"/>
</dbReference>
<evidence type="ECO:0000313" key="12">
    <source>
        <dbReference type="Proteomes" id="UP001270362"/>
    </source>
</evidence>
<evidence type="ECO:0000256" key="7">
    <source>
        <dbReference type="ARBA" id="ARBA00022679"/>
    </source>
</evidence>
<dbReference type="FunFam" id="3.40.50.2020:FF:000049">
    <property type="entry name" value="Putative uracil phosphoribosyltransferase urg2"/>
    <property type="match status" value="1"/>
</dbReference>
<accession>A0AAE0XF26</accession>
<evidence type="ECO:0000256" key="8">
    <source>
        <dbReference type="ARBA" id="ARBA00022741"/>
    </source>
</evidence>
<comment type="pathway">
    <text evidence="2">Pyrimidine metabolism; UMP biosynthesis via salvage pathway; UMP from uracil: step 1/1.</text>
</comment>
<proteinExistence type="inferred from homology"/>
<dbReference type="PANTHER" id="PTHR32315:SF4">
    <property type="entry name" value="URACIL PHOSPHORIBOSYLTRANSFERASE, CHLOROPLASTIC"/>
    <property type="match status" value="1"/>
</dbReference>
<reference evidence="11" key="1">
    <citation type="journal article" date="2023" name="Mol. Phylogenet. Evol.">
        <title>Genome-scale phylogeny and comparative genomics of the fungal order Sordariales.</title>
        <authorList>
            <person name="Hensen N."/>
            <person name="Bonometti L."/>
            <person name="Westerberg I."/>
            <person name="Brannstrom I.O."/>
            <person name="Guillou S."/>
            <person name="Cros-Aarteil S."/>
            <person name="Calhoun S."/>
            <person name="Haridas S."/>
            <person name="Kuo A."/>
            <person name="Mondo S."/>
            <person name="Pangilinan J."/>
            <person name="Riley R."/>
            <person name="LaButti K."/>
            <person name="Andreopoulos B."/>
            <person name="Lipzen A."/>
            <person name="Chen C."/>
            <person name="Yan M."/>
            <person name="Daum C."/>
            <person name="Ng V."/>
            <person name="Clum A."/>
            <person name="Steindorff A."/>
            <person name="Ohm R.A."/>
            <person name="Martin F."/>
            <person name="Silar P."/>
            <person name="Natvig D.O."/>
            <person name="Lalanne C."/>
            <person name="Gautier V."/>
            <person name="Ament-Velasquez S.L."/>
            <person name="Kruys A."/>
            <person name="Hutchinson M.I."/>
            <person name="Powell A.J."/>
            <person name="Barry K."/>
            <person name="Miller A.N."/>
            <person name="Grigoriev I.V."/>
            <person name="Debuchy R."/>
            <person name="Gladieux P."/>
            <person name="Hiltunen Thoren M."/>
            <person name="Johannesson H."/>
        </authorList>
    </citation>
    <scope>NUCLEOTIDE SEQUENCE</scope>
    <source>
        <strain evidence="11">CBS 314.62</strain>
    </source>
</reference>
<dbReference type="EMBL" id="JAULSO010000001">
    <property type="protein sequence ID" value="KAK3692164.1"/>
    <property type="molecule type" value="Genomic_DNA"/>
</dbReference>
<keyword evidence="9" id="KW-0342">GTP-binding</keyword>
<dbReference type="SUPFAM" id="SSF53271">
    <property type="entry name" value="PRTase-like"/>
    <property type="match status" value="1"/>
</dbReference>
<keyword evidence="5" id="KW-0021">Allosteric enzyme</keyword>
<evidence type="ECO:0000256" key="6">
    <source>
        <dbReference type="ARBA" id="ARBA00022676"/>
    </source>
</evidence>
<dbReference type="InterPro" id="IPR029057">
    <property type="entry name" value="PRTase-like"/>
</dbReference>
<dbReference type="CDD" id="cd06223">
    <property type="entry name" value="PRTases_typeI"/>
    <property type="match status" value="1"/>
</dbReference>
<evidence type="ECO:0000256" key="4">
    <source>
        <dbReference type="ARBA" id="ARBA00011894"/>
    </source>
</evidence>
<evidence type="ECO:0000259" key="10">
    <source>
        <dbReference type="Pfam" id="PF14681"/>
    </source>
</evidence>
<reference evidence="11" key="2">
    <citation type="submission" date="2023-06" db="EMBL/GenBank/DDBJ databases">
        <authorList>
            <consortium name="Lawrence Berkeley National Laboratory"/>
            <person name="Haridas S."/>
            <person name="Hensen N."/>
            <person name="Bonometti L."/>
            <person name="Westerberg I."/>
            <person name="Brannstrom I.O."/>
            <person name="Guillou S."/>
            <person name="Cros-Aarteil S."/>
            <person name="Calhoun S."/>
            <person name="Kuo A."/>
            <person name="Mondo S."/>
            <person name="Pangilinan J."/>
            <person name="Riley R."/>
            <person name="Labutti K."/>
            <person name="Andreopoulos B."/>
            <person name="Lipzen A."/>
            <person name="Chen C."/>
            <person name="Yanf M."/>
            <person name="Daum C."/>
            <person name="Ng V."/>
            <person name="Clum A."/>
            <person name="Steindorff A."/>
            <person name="Ohm R."/>
            <person name="Martin F."/>
            <person name="Silar P."/>
            <person name="Natvig D."/>
            <person name="Lalanne C."/>
            <person name="Gautier V."/>
            <person name="Ament-Velasquez S.L."/>
            <person name="Kruys A."/>
            <person name="Hutchinson M.I."/>
            <person name="Powell A.J."/>
            <person name="Barry K."/>
            <person name="Miller A.N."/>
            <person name="Grigoriev I.V."/>
            <person name="Debuchy R."/>
            <person name="Gladieux P."/>
            <person name="Thoren M.H."/>
            <person name="Johannesson H."/>
        </authorList>
    </citation>
    <scope>NUCLEOTIDE SEQUENCE</scope>
    <source>
        <strain evidence="11">CBS 314.62</strain>
    </source>
</reference>
<dbReference type="NCBIfam" id="NF001097">
    <property type="entry name" value="PRK00129.1"/>
    <property type="match status" value="1"/>
</dbReference>
<keyword evidence="6 11" id="KW-0328">Glycosyltransferase</keyword>
<evidence type="ECO:0000256" key="3">
    <source>
        <dbReference type="ARBA" id="ARBA00009516"/>
    </source>
</evidence>
<evidence type="ECO:0000256" key="2">
    <source>
        <dbReference type="ARBA" id="ARBA00005180"/>
    </source>
</evidence>
<keyword evidence="8" id="KW-0547">Nucleotide-binding</keyword>
<dbReference type="Proteomes" id="UP001270362">
    <property type="component" value="Unassembled WGS sequence"/>
</dbReference>
<protein>
    <recommendedName>
        <fullName evidence="4">uracil phosphoribosyltransferase</fullName>
        <ecNumber evidence="4">2.4.2.9</ecNumber>
    </recommendedName>
</protein>